<reference evidence="6" key="1">
    <citation type="submission" date="2023-07" db="EMBL/GenBank/DDBJ databases">
        <title>Between Cages and Wild: Unraveling the Impact of Captivity on Animal Microbiomes and Antimicrobial Resistance.</title>
        <authorList>
            <person name="Schmartz G.P."/>
            <person name="Rehner J."/>
            <person name="Schuff M.J."/>
            <person name="Becker S.L."/>
            <person name="Kravczyk M."/>
            <person name="Gurevich A."/>
            <person name="Francke R."/>
            <person name="Mueller R."/>
            <person name="Keller V."/>
            <person name="Keller A."/>
        </authorList>
    </citation>
    <scope>NUCLEOTIDE SEQUENCE</scope>
    <source>
        <strain evidence="6">S39M_St_73</strain>
    </source>
</reference>
<dbReference type="PANTHER" id="PTHR45833:SF1">
    <property type="entry name" value="METHIONINE SYNTHASE"/>
    <property type="match status" value="1"/>
</dbReference>
<dbReference type="InterPro" id="IPR050554">
    <property type="entry name" value="Met_Synthase/Corrinoid"/>
</dbReference>
<dbReference type="SUPFAM" id="SSF47644">
    <property type="entry name" value="Methionine synthase domain"/>
    <property type="match status" value="1"/>
</dbReference>
<dbReference type="SUPFAM" id="SSF52242">
    <property type="entry name" value="Cobalamin (vitamin B12)-binding domain"/>
    <property type="match status" value="1"/>
</dbReference>
<dbReference type="GO" id="GO:0046872">
    <property type="term" value="F:metal ion binding"/>
    <property type="evidence" value="ECO:0007669"/>
    <property type="project" value="UniProtKB-KW"/>
</dbReference>
<evidence type="ECO:0000256" key="3">
    <source>
        <dbReference type="ARBA" id="ARBA00023285"/>
    </source>
</evidence>
<evidence type="ECO:0000259" key="4">
    <source>
        <dbReference type="PROSITE" id="PS51332"/>
    </source>
</evidence>
<dbReference type="PANTHER" id="PTHR45833">
    <property type="entry name" value="METHIONINE SYNTHASE"/>
    <property type="match status" value="1"/>
</dbReference>
<comment type="similarity">
    <text evidence="1">Belongs to the methylamine corrinoid protein family.</text>
</comment>
<dbReference type="GO" id="GO:0005829">
    <property type="term" value="C:cytosol"/>
    <property type="evidence" value="ECO:0007669"/>
    <property type="project" value="TreeGrafter"/>
</dbReference>
<dbReference type="InterPro" id="IPR036724">
    <property type="entry name" value="Cobalamin-bd_sf"/>
</dbReference>
<dbReference type="CDD" id="cd02070">
    <property type="entry name" value="corrinoid_protein_B12-BD"/>
    <property type="match status" value="1"/>
</dbReference>
<dbReference type="PROSITE" id="PS51337">
    <property type="entry name" value="B12_BINDING_NTER"/>
    <property type="match status" value="1"/>
</dbReference>
<keyword evidence="7" id="KW-1185">Reference proteome</keyword>
<name>A0AA43ZSK3_9LACT</name>
<dbReference type="Pfam" id="PF02607">
    <property type="entry name" value="B12-binding_2"/>
    <property type="match status" value="1"/>
</dbReference>
<dbReference type="PROSITE" id="PS51332">
    <property type="entry name" value="B12_BINDING"/>
    <property type="match status" value="1"/>
</dbReference>
<evidence type="ECO:0000259" key="5">
    <source>
        <dbReference type="PROSITE" id="PS51337"/>
    </source>
</evidence>
<evidence type="ECO:0000313" key="6">
    <source>
        <dbReference type="EMBL" id="MDO5457337.1"/>
    </source>
</evidence>
<accession>A0AA43ZSK3</accession>
<dbReference type="EMBL" id="JAUNQW010000009">
    <property type="protein sequence ID" value="MDO5457337.1"/>
    <property type="molecule type" value="Genomic_DNA"/>
</dbReference>
<dbReference type="InterPro" id="IPR036594">
    <property type="entry name" value="Meth_synthase_dom"/>
</dbReference>
<feature type="domain" description="B12-binding" evidence="4">
    <location>
        <begin position="93"/>
        <end position="219"/>
    </location>
</feature>
<gene>
    <name evidence="6" type="ORF">Q4F26_03245</name>
</gene>
<dbReference type="Gene3D" id="1.10.1240.10">
    <property type="entry name" value="Methionine synthase domain"/>
    <property type="match status" value="1"/>
</dbReference>
<dbReference type="Gene3D" id="3.40.50.280">
    <property type="entry name" value="Cobalamin-binding domain"/>
    <property type="match status" value="1"/>
</dbReference>
<dbReference type="InterPro" id="IPR003759">
    <property type="entry name" value="Cbl-bd_cap"/>
</dbReference>
<dbReference type="InterPro" id="IPR006158">
    <property type="entry name" value="Cobalamin-bd"/>
</dbReference>
<feature type="domain" description="B12-binding N-terminal" evidence="5">
    <location>
        <begin position="1"/>
        <end position="92"/>
    </location>
</feature>
<evidence type="ECO:0000256" key="1">
    <source>
        <dbReference type="ARBA" id="ARBA00010854"/>
    </source>
</evidence>
<proteinExistence type="inferred from homology"/>
<dbReference type="Proteomes" id="UP001171751">
    <property type="component" value="Unassembled WGS sequence"/>
</dbReference>
<dbReference type="SMART" id="SM01018">
    <property type="entry name" value="B12-binding_2"/>
    <property type="match status" value="1"/>
</dbReference>
<keyword evidence="2" id="KW-0479">Metal-binding</keyword>
<dbReference type="AlphaFoldDB" id="A0AA43ZSK3"/>
<dbReference type="GO" id="GO:0008705">
    <property type="term" value="F:methionine synthase activity"/>
    <property type="evidence" value="ECO:0007669"/>
    <property type="project" value="TreeGrafter"/>
</dbReference>
<evidence type="ECO:0000313" key="7">
    <source>
        <dbReference type="Proteomes" id="UP001171751"/>
    </source>
</evidence>
<sequence>MTKTQEEYLQALSDAVVFMEDEEIIDLVIEYHEAGFDTQEGIDGLIHGMMRVSDLYDEEEYYIPELILCADVMQMGIDQFQTYIPPRTQDSYLGTVVIGVPEGDTHDIGKGLVKIMLESGNFRVVDIGRDVPLEKFIEAAEEHDAEVIGLSTLMSTTMPETRRFIEILQERNLRDKYKVIVGGAPVSQEFADQIGADGYTESATEVVGLLQDLLNLETA</sequence>
<comment type="caution">
    <text evidence="6">The sequence shown here is derived from an EMBL/GenBank/DDBJ whole genome shotgun (WGS) entry which is preliminary data.</text>
</comment>
<evidence type="ECO:0000256" key="2">
    <source>
        <dbReference type="ARBA" id="ARBA00022723"/>
    </source>
</evidence>
<dbReference type="Pfam" id="PF02310">
    <property type="entry name" value="B12-binding"/>
    <property type="match status" value="1"/>
</dbReference>
<dbReference type="GO" id="GO:0031419">
    <property type="term" value="F:cobalamin binding"/>
    <property type="evidence" value="ECO:0007669"/>
    <property type="project" value="InterPro"/>
</dbReference>
<organism evidence="6 7">
    <name type="scientific">Atopococcus tabaci</name>
    <dbReference type="NCBI Taxonomy" id="269774"/>
    <lineage>
        <taxon>Bacteria</taxon>
        <taxon>Bacillati</taxon>
        <taxon>Bacillota</taxon>
        <taxon>Bacilli</taxon>
        <taxon>Lactobacillales</taxon>
        <taxon>Carnobacteriaceae</taxon>
        <taxon>Atopococcus</taxon>
    </lineage>
</organism>
<dbReference type="FunFam" id="3.40.50.280:FF:000003">
    <property type="entry name" value="Dimethylamine methyltransferase corrinoid protein"/>
    <property type="match status" value="1"/>
</dbReference>
<keyword evidence="3" id="KW-0170">Cobalt</keyword>
<dbReference type="GO" id="GO:0050667">
    <property type="term" value="P:homocysteine metabolic process"/>
    <property type="evidence" value="ECO:0007669"/>
    <property type="project" value="TreeGrafter"/>
</dbReference>
<dbReference type="GO" id="GO:0046653">
    <property type="term" value="P:tetrahydrofolate metabolic process"/>
    <property type="evidence" value="ECO:0007669"/>
    <property type="project" value="TreeGrafter"/>
</dbReference>
<protein>
    <submittedName>
        <fullName evidence="6">Corrinoid protein</fullName>
    </submittedName>
</protein>